<keyword evidence="9" id="KW-1185">Reference proteome</keyword>
<evidence type="ECO:0000256" key="1">
    <source>
        <dbReference type="ARBA" id="ARBA00004370"/>
    </source>
</evidence>
<keyword evidence="2" id="KW-0597">Phosphoprotein</keyword>
<dbReference type="InterPro" id="IPR036890">
    <property type="entry name" value="HATPase_C_sf"/>
</dbReference>
<feature type="transmembrane region" description="Helical" evidence="4">
    <location>
        <begin position="280"/>
        <end position="299"/>
    </location>
</feature>
<dbReference type="InterPro" id="IPR035965">
    <property type="entry name" value="PAS-like_dom_sf"/>
</dbReference>
<evidence type="ECO:0000256" key="2">
    <source>
        <dbReference type="ARBA" id="ARBA00022553"/>
    </source>
</evidence>
<dbReference type="RefSeq" id="WP_161037286.1">
    <property type="nucleotide sequence ID" value="NZ_WWCM01000001.1"/>
</dbReference>
<evidence type="ECO:0000313" key="9">
    <source>
        <dbReference type="Proteomes" id="UP000478090"/>
    </source>
</evidence>
<evidence type="ECO:0000313" key="8">
    <source>
        <dbReference type="EMBL" id="MYM37856.1"/>
    </source>
</evidence>
<sequence>MQRHTLKTRLTVTMLAISLLGLWSLSYFSTQVLRQDMEHMLGLQQLSAVTLVATSLDAAINEQGSSLSHLAHSLAPSMLERPERLRQLLEGLDKGLQFDAGLQVHDLQGHLLVSAAASRGGSVPPPYVLPAELNPARVTVHASSRLSGLLPLSVPMLDQHGQRYATLTGFTNLRNSNFLSRLLTAGYGGSGSYMVVEPDQRLVIASSNPAYVLGNIPPVGQSALVDRFVGGYQGSGVTRNSSRTEVLASAHRSELASWYVAAALPTSDAFAPVATMQRHLLLATIVFALLLGGLTWWTLRRQLAPLMDAIHKLTQMRVSVAPLQALSVQRDDEIGRLFVAFNGLLAALNQREVALQQSERKLADILDHADSFVYLKDREGRYLYANRRVRTLFQRTMQQLAGRRDEEFFSSASVAILRQHEQAVWQYGATLRVEEPTVDRRNGRAAIYQSVKLPLRDQSGEIYAMCGISIDITERKQTEEALRIAAIAFEAQAGIAVLDTNLRILRVNQAFADITGYLPAEVSGQPINILRSQRQPEGYYEEMWRTTRKHGVFRDDAWLRRRNGEDFYARGTTSAVYSVRGEVTHYVCHLIDVTESHQRETLRLQQEAAHRDVLVREVHHRIKNNLQGITGILRQFTYKHPQLEEPISHAISQVKGMSVVHGLRGRAADGAVHLCELCAEIADQVSALWQTVIRFDLPPLWQPAGVADDEAVPIALILNELILNAAKHGGRDHGGVDIRLRRTAIAQQIEITISNQGLLPAQSAATPDPYSGLQLVQALMPRAGASLNMRQQEQLVLTTLLLAPPALQITTRETPCTT</sequence>
<dbReference type="Pfam" id="PF07568">
    <property type="entry name" value="HisKA_2"/>
    <property type="match status" value="1"/>
</dbReference>
<organism evidence="8 9">
    <name type="scientific">Duganella qianjiadongensis</name>
    <dbReference type="NCBI Taxonomy" id="2692176"/>
    <lineage>
        <taxon>Bacteria</taxon>
        <taxon>Pseudomonadati</taxon>
        <taxon>Pseudomonadota</taxon>
        <taxon>Betaproteobacteria</taxon>
        <taxon>Burkholderiales</taxon>
        <taxon>Oxalobacteraceae</taxon>
        <taxon>Telluria group</taxon>
        <taxon>Duganella</taxon>
    </lineage>
</organism>
<dbReference type="CDD" id="cd00130">
    <property type="entry name" value="PAS"/>
    <property type="match status" value="1"/>
</dbReference>
<comment type="subcellular location">
    <subcellularLocation>
        <location evidence="1">Membrane</location>
    </subcellularLocation>
</comment>
<comment type="caution">
    <text evidence="8">The sequence shown here is derived from an EMBL/GenBank/DDBJ whole genome shotgun (WGS) entry which is preliminary data.</text>
</comment>
<feature type="domain" description="PAC" evidence="6">
    <location>
        <begin position="432"/>
        <end position="484"/>
    </location>
</feature>
<dbReference type="Pfam" id="PF08448">
    <property type="entry name" value="PAS_4"/>
    <property type="match status" value="1"/>
</dbReference>
<dbReference type="PANTHER" id="PTHR44757">
    <property type="entry name" value="DIGUANYLATE CYCLASE DGCP"/>
    <property type="match status" value="1"/>
</dbReference>
<dbReference type="PROSITE" id="PS50112">
    <property type="entry name" value="PAS"/>
    <property type="match status" value="2"/>
</dbReference>
<keyword evidence="3" id="KW-0808">Transferase</keyword>
<dbReference type="InterPro" id="IPR000014">
    <property type="entry name" value="PAS"/>
</dbReference>
<protein>
    <submittedName>
        <fullName evidence="8">PAS domain S-box protein</fullName>
    </submittedName>
</protein>
<keyword evidence="4" id="KW-0812">Transmembrane</keyword>
<evidence type="ECO:0000259" key="7">
    <source>
        <dbReference type="PROSITE" id="PS50885"/>
    </source>
</evidence>
<dbReference type="PROSITE" id="PS50885">
    <property type="entry name" value="HAMP"/>
    <property type="match status" value="1"/>
</dbReference>
<dbReference type="Pfam" id="PF13426">
    <property type="entry name" value="PAS_9"/>
    <property type="match status" value="1"/>
</dbReference>
<evidence type="ECO:0000256" key="4">
    <source>
        <dbReference type="SAM" id="Phobius"/>
    </source>
</evidence>
<name>A0ABW9VE68_9BURK</name>
<dbReference type="InterPro" id="IPR000700">
    <property type="entry name" value="PAS-assoc_C"/>
</dbReference>
<proteinExistence type="predicted"/>
<keyword evidence="4" id="KW-1133">Transmembrane helix</keyword>
<gene>
    <name evidence="8" type="ORF">GTP27_00755</name>
</gene>
<feature type="domain" description="PAS" evidence="5">
    <location>
        <begin position="478"/>
        <end position="537"/>
    </location>
</feature>
<dbReference type="InterPro" id="IPR011495">
    <property type="entry name" value="Sig_transdc_His_kin_sub2_dim/P"/>
</dbReference>
<dbReference type="InterPro" id="IPR003660">
    <property type="entry name" value="HAMP_dom"/>
</dbReference>
<dbReference type="InterPro" id="IPR013656">
    <property type="entry name" value="PAS_4"/>
</dbReference>
<dbReference type="Gene3D" id="3.30.450.20">
    <property type="entry name" value="PAS domain"/>
    <property type="match status" value="2"/>
</dbReference>
<keyword evidence="4" id="KW-0472">Membrane</keyword>
<dbReference type="InterPro" id="IPR052155">
    <property type="entry name" value="Biofilm_reg_signaling"/>
</dbReference>
<dbReference type="Proteomes" id="UP000478090">
    <property type="component" value="Unassembled WGS sequence"/>
</dbReference>
<feature type="domain" description="HAMP" evidence="7">
    <location>
        <begin position="300"/>
        <end position="353"/>
    </location>
</feature>
<dbReference type="SMART" id="SM00091">
    <property type="entry name" value="PAS"/>
    <property type="match status" value="2"/>
</dbReference>
<dbReference type="Gene3D" id="6.10.340.10">
    <property type="match status" value="1"/>
</dbReference>
<dbReference type="NCBIfam" id="TIGR00229">
    <property type="entry name" value="sensory_box"/>
    <property type="match status" value="2"/>
</dbReference>
<dbReference type="SUPFAM" id="SSF55874">
    <property type="entry name" value="ATPase domain of HSP90 chaperone/DNA topoisomerase II/histidine kinase"/>
    <property type="match status" value="1"/>
</dbReference>
<dbReference type="SUPFAM" id="SSF55785">
    <property type="entry name" value="PYP-like sensor domain (PAS domain)"/>
    <property type="match status" value="2"/>
</dbReference>
<evidence type="ECO:0000259" key="6">
    <source>
        <dbReference type="PROSITE" id="PS50113"/>
    </source>
</evidence>
<evidence type="ECO:0000259" key="5">
    <source>
        <dbReference type="PROSITE" id="PS50112"/>
    </source>
</evidence>
<dbReference type="Gene3D" id="3.30.565.10">
    <property type="entry name" value="Histidine kinase-like ATPase, C-terminal domain"/>
    <property type="match status" value="1"/>
</dbReference>
<accession>A0ABW9VE68</accession>
<feature type="domain" description="PAS" evidence="5">
    <location>
        <begin position="358"/>
        <end position="403"/>
    </location>
</feature>
<dbReference type="PANTHER" id="PTHR44757:SF2">
    <property type="entry name" value="BIOFILM ARCHITECTURE MAINTENANCE PROTEIN MBAA"/>
    <property type="match status" value="1"/>
</dbReference>
<dbReference type="EMBL" id="WWCM01000001">
    <property type="protein sequence ID" value="MYM37856.1"/>
    <property type="molecule type" value="Genomic_DNA"/>
</dbReference>
<evidence type="ECO:0000256" key="3">
    <source>
        <dbReference type="ARBA" id="ARBA00022679"/>
    </source>
</evidence>
<dbReference type="PROSITE" id="PS50113">
    <property type="entry name" value="PAC"/>
    <property type="match status" value="1"/>
</dbReference>
<reference evidence="8 9" key="1">
    <citation type="submission" date="2019-12" db="EMBL/GenBank/DDBJ databases">
        <title>Novel species isolated from a subtropical stream in China.</title>
        <authorList>
            <person name="Lu H."/>
        </authorList>
    </citation>
    <scope>NUCLEOTIDE SEQUENCE [LARGE SCALE GENOMIC DNA]</scope>
    <source>
        <strain evidence="8 9">CY13W</strain>
    </source>
</reference>